<organism evidence="13 14">
    <name type="scientific">Eutypa lata (strain UCR-EL1)</name>
    <name type="common">Grapevine dieback disease fungus</name>
    <name type="synonym">Eutypa armeniacae</name>
    <dbReference type="NCBI Taxonomy" id="1287681"/>
    <lineage>
        <taxon>Eukaryota</taxon>
        <taxon>Fungi</taxon>
        <taxon>Dikarya</taxon>
        <taxon>Ascomycota</taxon>
        <taxon>Pezizomycotina</taxon>
        <taxon>Sordariomycetes</taxon>
        <taxon>Xylariomycetidae</taxon>
        <taxon>Xylariales</taxon>
        <taxon>Diatrypaceae</taxon>
        <taxon>Eutypa</taxon>
    </lineage>
</organism>
<dbReference type="AlphaFoldDB" id="M7S9C5"/>
<feature type="binding site" evidence="11">
    <location>
        <position position="416"/>
    </location>
    <ligand>
        <name>Mg(2+)</name>
        <dbReference type="ChEBI" id="CHEBI:18420"/>
    </ligand>
</feature>
<dbReference type="PIRSF" id="PIRSF001558">
    <property type="entry name" value="GSHase"/>
    <property type="match status" value="1"/>
</dbReference>
<comment type="cofactor">
    <cofactor evidence="9 11">
        <name>Mg(2+)</name>
        <dbReference type="ChEBI" id="CHEBI:18420"/>
    </cofactor>
    <text evidence="9 11">Binds 1 Mg(2+) ion per subunit.</text>
</comment>
<dbReference type="PANTHER" id="PTHR11130">
    <property type="entry name" value="GLUTATHIONE SYNTHETASE"/>
    <property type="match status" value="1"/>
</dbReference>
<reference evidence="14" key="1">
    <citation type="journal article" date="2013" name="Genome Announc.">
        <title>Draft genome sequence of the grapevine dieback fungus Eutypa lata UCR-EL1.</title>
        <authorList>
            <person name="Blanco-Ulate B."/>
            <person name="Rolshausen P.E."/>
            <person name="Cantu D."/>
        </authorList>
    </citation>
    <scope>NUCLEOTIDE SEQUENCE [LARGE SCALE GENOMIC DNA]</scope>
    <source>
        <strain evidence="14">UCR-EL1</strain>
    </source>
</reference>
<dbReference type="STRING" id="1287681.M7S9C5"/>
<dbReference type="GO" id="GO:0005829">
    <property type="term" value="C:cytosol"/>
    <property type="evidence" value="ECO:0007669"/>
    <property type="project" value="TreeGrafter"/>
</dbReference>
<evidence type="ECO:0000256" key="11">
    <source>
        <dbReference type="PIRSR" id="PIRSR001558-2"/>
    </source>
</evidence>
<evidence type="ECO:0000256" key="8">
    <source>
        <dbReference type="ARBA" id="ARBA00022842"/>
    </source>
</evidence>
<dbReference type="InterPro" id="IPR004887">
    <property type="entry name" value="GSH_synth_subst-bd"/>
</dbReference>
<evidence type="ECO:0000256" key="2">
    <source>
        <dbReference type="ARBA" id="ARBA00010385"/>
    </source>
</evidence>
<protein>
    <recommendedName>
        <fullName evidence="9">Glutathione synthetase</fullName>
        <shortName evidence="9">GSH-S</shortName>
        <ecNumber evidence="9">6.3.2.3</ecNumber>
    </recommendedName>
</protein>
<dbReference type="InterPro" id="IPR016185">
    <property type="entry name" value="PreATP-grasp_dom_sf"/>
</dbReference>
<evidence type="ECO:0000313" key="13">
    <source>
        <dbReference type="EMBL" id="EMR62744.1"/>
    </source>
</evidence>
<proteinExistence type="inferred from homology"/>
<evidence type="ECO:0000313" key="14">
    <source>
        <dbReference type="Proteomes" id="UP000012174"/>
    </source>
</evidence>
<dbReference type="SUPFAM" id="SSF56059">
    <property type="entry name" value="Glutathione synthetase ATP-binding domain-like"/>
    <property type="match status" value="1"/>
</dbReference>
<keyword evidence="3 9" id="KW-0436">Ligase</keyword>
<dbReference type="GO" id="GO:0000287">
    <property type="term" value="F:magnesium ion binding"/>
    <property type="evidence" value="ECO:0007669"/>
    <property type="project" value="UniProtKB-UniRule"/>
</dbReference>
<evidence type="ECO:0000256" key="9">
    <source>
        <dbReference type="PIRNR" id="PIRNR001558"/>
    </source>
</evidence>
<dbReference type="Pfam" id="PF03199">
    <property type="entry name" value="GSH_synthase"/>
    <property type="match status" value="1"/>
</dbReference>
<comment type="pathway">
    <text evidence="1 9">Sulfur metabolism; glutathione biosynthesis; glutathione from L-cysteine and L-glutamate: step 2/2.</text>
</comment>
<dbReference type="OrthoDB" id="2020073at2759"/>
<dbReference type="eggNOG" id="KOG0021">
    <property type="taxonomic scope" value="Eukaryota"/>
</dbReference>
<feature type="binding site" evidence="10">
    <location>
        <position position="505"/>
    </location>
    <ligand>
        <name>ATP</name>
        <dbReference type="ChEBI" id="CHEBI:30616"/>
    </ligand>
</feature>
<gene>
    <name evidence="13" type="ORF">UCREL1_10315</name>
</gene>
<evidence type="ECO:0000256" key="4">
    <source>
        <dbReference type="ARBA" id="ARBA00022684"/>
    </source>
</evidence>
<dbReference type="OMA" id="DWQINHG"/>
<keyword evidence="8 9" id="KW-0460">Magnesium</keyword>
<evidence type="ECO:0000256" key="10">
    <source>
        <dbReference type="PIRSR" id="PIRSR001558-1"/>
    </source>
</evidence>
<dbReference type="Pfam" id="PF03917">
    <property type="entry name" value="GSH_synth_ATP"/>
    <property type="match status" value="1"/>
</dbReference>
<dbReference type="SUPFAM" id="SSF52440">
    <property type="entry name" value="PreATP-grasp domain"/>
    <property type="match status" value="1"/>
</dbReference>
<evidence type="ECO:0000259" key="12">
    <source>
        <dbReference type="Pfam" id="PF03199"/>
    </source>
</evidence>
<dbReference type="EC" id="6.3.2.3" evidence="9"/>
<feature type="binding site" evidence="10">
    <location>
        <position position="511"/>
    </location>
    <ligand>
        <name>ATP</name>
        <dbReference type="ChEBI" id="CHEBI:30616"/>
    </ligand>
</feature>
<evidence type="ECO:0000256" key="5">
    <source>
        <dbReference type="ARBA" id="ARBA00022723"/>
    </source>
</evidence>
<name>M7S9C5_EUTLA</name>
<accession>M7S9C5</accession>
<dbReference type="InterPro" id="IPR014042">
    <property type="entry name" value="Glutathione_synthase_a-hlx"/>
</dbReference>
<dbReference type="Gene3D" id="3.30.470.20">
    <property type="entry name" value="ATP-grasp fold, B domain"/>
    <property type="match status" value="1"/>
</dbReference>
<feature type="binding site" evidence="10">
    <location>
        <begin position="445"/>
        <end position="448"/>
    </location>
    <ligand>
        <name>ATP</name>
        <dbReference type="ChEBI" id="CHEBI:30616"/>
    </ligand>
</feature>
<dbReference type="GO" id="GO:0043295">
    <property type="term" value="F:glutathione binding"/>
    <property type="evidence" value="ECO:0007669"/>
    <property type="project" value="UniProtKB-UniRule"/>
</dbReference>
<comment type="catalytic activity">
    <reaction evidence="9">
        <text>gamma-L-glutamyl-L-cysteine + glycine + ATP = glutathione + ADP + phosphate + H(+)</text>
        <dbReference type="Rhea" id="RHEA:13557"/>
        <dbReference type="ChEBI" id="CHEBI:15378"/>
        <dbReference type="ChEBI" id="CHEBI:30616"/>
        <dbReference type="ChEBI" id="CHEBI:43474"/>
        <dbReference type="ChEBI" id="CHEBI:57305"/>
        <dbReference type="ChEBI" id="CHEBI:57925"/>
        <dbReference type="ChEBI" id="CHEBI:58173"/>
        <dbReference type="ChEBI" id="CHEBI:456216"/>
        <dbReference type="EC" id="6.3.2.3"/>
    </reaction>
</comment>
<dbReference type="PANTHER" id="PTHR11130:SF0">
    <property type="entry name" value="GLUTATHIONE SYNTHETASE"/>
    <property type="match status" value="1"/>
</dbReference>
<dbReference type="GO" id="GO:0004363">
    <property type="term" value="F:glutathione synthase activity"/>
    <property type="evidence" value="ECO:0007669"/>
    <property type="project" value="UniProtKB-UniRule"/>
</dbReference>
<keyword evidence="14" id="KW-1185">Reference proteome</keyword>
<keyword evidence="7 9" id="KW-0067">ATP-binding</keyword>
<dbReference type="Gene3D" id="3.30.1490.80">
    <property type="match status" value="1"/>
</dbReference>
<keyword evidence="4 9" id="KW-0317">Glutathione biosynthesis</keyword>
<keyword evidence="6 9" id="KW-0547">Nucleotide-binding</keyword>
<dbReference type="HOGENOM" id="CLU_025152_2_1_1"/>
<sequence>MSKPDLSDDEINAILSELEDYQLTHGSLLKIPRGFAKDIDSPIAIARPIGISVIPTAFPRAQFQHAVRIQGAFNELYAKVAEDHAWLEGILEELRRKTTADGFVAKLWGIWERVVREDGGEEVQPWRCAVWRSDYMLQASREILDFQNRADGGNKGGEGDVRNVFRDAQLKQVEFNTFSCAGGSHATIVANAHRYLASRGAHGAGRITREKLRSNDSLDSIVRLLEAAHRAYGSPVSHDAKQTAIMMTVQGRNINICDERPVEYALSECDPPILLYRVEFGEKTMQSCKFGANRELLFLPPSGGPPLEISVVYHRAGYSEGEYDDKGIEARYMLECSRAIKCPTILSQISGFKKVQQELARPGVLERFLTPDKSALLRQVFMPMYPLDDSPEGQHAREIALSEDMAADYILKPNMEGGGNNIHGCNIPDFLLALPPERWSDYILMRRIEPPLVHGVLVSPKFGYQGPTISELGILGTCMWARNDLGGGSLDIGIDSHGGWTFKTKPSHVEEMSVVMGYGCFDSPCLVDDE</sequence>
<dbReference type="KEGG" id="ela:UCREL1_10315"/>
<comment type="similarity">
    <text evidence="2 9">Belongs to the eukaryotic GSH synthase family.</text>
</comment>
<dbReference type="InterPro" id="IPR005615">
    <property type="entry name" value="Glutathione_synthase"/>
</dbReference>
<evidence type="ECO:0000256" key="6">
    <source>
        <dbReference type="ARBA" id="ARBA00022741"/>
    </source>
</evidence>
<dbReference type="InterPro" id="IPR014049">
    <property type="entry name" value="Glutathione_synthase_N_euk"/>
</dbReference>
<dbReference type="Gene3D" id="3.30.1490.50">
    <property type="match status" value="1"/>
</dbReference>
<dbReference type="UniPathway" id="UPA00142">
    <property type="reaction ID" value="UER00210"/>
</dbReference>
<keyword evidence="5 9" id="KW-0479">Metal-binding</keyword>
<dbReference type="Gene3D" id="3.40.50.1760">
    <property type="entry name" value="Glutathione synthase, substrate-binding domain superfamily, eukaryotic"/>
    <property type="match status" value="1"/>
</dbReference>
<dbReference type="Proteomes" id="UP000012174">
    <property type="component" value="Unassembled WGS sequence"/>
</dbReference>
<dbReference type="Gene3D" id="1.10.1080.10">
    <property type="entry name" value="Glutathione Synthetase, Chain A, domain 3"/>
    <property type="match status" value="1"/>
</dbReference>
<evidence type="ECO:0000256" key="7">
    <source>
        <dbReference type="ARBA" id="ARBA00022840"/>
    </source>
</evidence>
<evidence type="ECO:0000256" key="3">
    <source>
        <dbReference type="ARBA" id="ARBA00022598"/>
    </source>
</evidence>
<dbReference type="InterPro" id="IPR037013">
    <property type="entry name" value="GSH-S_sub-bd_sf"/>
</dbReference>
<dbReference type="InterPro" id="IPR014709">
    <property type="entry name" value="Glutathione_synthase_C_euk"/>
</dbReference>
<feature type="binding site" evidence="10">
    <location>
        <position position="353"/>
    </location>
    <ligand>
        <name>ATP</name>
        <dbReference type="ChEBI" id="CHEBI:30616"/>
    </ligand>
</feature>
<feature type="binding site" evidence="10">
    <location>
        <begin position="412"/>
        <end position="421"/>
    </location>
    <ligand>
        <name>ATP</name>
        <dbReference type="ChEBI" id="CHEBI:30616"/>
    </ligand>
</feature>
<evidence type="ECO:0000256" key="1">
    <source>
        <dbReference type="ARBA" id="ARBA00004965"/>
    </source>
</evidence>
<dbReference type="GO" id="GO:0005524">
    <property type="term" value="F:ATP binding"/>
    <property type="evidence" value="ECO:0007669"/>
    <property type="project" value="UniProtKB-UniRule"/>
</dbReference>
<feature type="domain" description="Glutathione synthase substrate-binding" evidence="12">
    <location>
        <begin position="244"/>
        <end position="349"/>
    </location>
</feature>
<feature type="binding site" evidence="10">
    <location>
        <position position="471"/>
    </location>
    <ligand>
        <name>ATP</name>
        <dbReference type="ChEBI" id="CHEBI:30616"/>
    </ligand>
</feature>
<dbReference type="EMBL" id="KB707386">
    <property type="protein sequence ID" value="EMR62744.1"/>
    <property type="molecule type" value="Genomic_DNA"/>
</dbReference>